<dbReference type="PANTHER" id="PTHR28080">
    <property type="entry name" value="PEROXISOMAL BIOGENESIS FACTOR 3"/>
    <property type="match status" value="1"/>
</dbReference>
<dbReference type="PANTHER" id="PTHR28080:SF1">
    <property type="entry name" value="PEROXISOMAL BIOGENESIS FACTOR 3"/>
    <property type="match status" value="1"/>
</dbReference>
<feature type="region of interest" description="Disordered" evidence="1">
    <location>
        <begin position="202"/>
        <end position="224"/>
    </location>
</feature>
<evidence type="ECO:0000256" key="1">
    <source>
        <dbReference type="SAM" id="MobiDB-lite"/>
    </source>
</evidence>
<keyword evidence="3" id="KW-1185">Reference proteome</keyword>
<evidence type="ECO:0000313" key="2">
    <source>
        <dbReference type="EMBL" id="KAF4660165.1"/>
    </source>
</evidence>
<dbReference type="InterPro" id="IPR006966">
    <property type="entry name" value="Peroxin-3"/>
</dbReference>
<gene>
    <name evidence="2" type="ORF">FOL47_007273</name>
</gene>
<evidence type="ECO:0000313" key="3">
    <source>
        <dbReference type="Proteomes" id="UP000591131"/>
    </source>
</evidence>
<protein>
    <submittedName>
        <fullName evidence="2">Uncharacterized protein</fullName>
    </submittedName>
</protein>
<dbReference type="GO" id="GO:0045046">
    <property type="term" value="P:protein import into peroxisome membrane"/>
    <property type="evidence" value="ECO:0007669"/>
    <property type="project" value="TreeGrafter"/>
</dbReference>
<name>A0A7J6LLM3_PERCH</name>
<proteinExistence type="predicted"/>
<dbReference type="OrthoDB" id="10404667at2759"/>
<dbReference type="GO" id="GO:0005778">
    <property type="term" value="C:peroxisomal membrane"/>
    <property type="evidence" value="ECO:0007669"/>
    <property type="project" value="InterPro"/>
</dbReference>
<dbReference type="GO" id="GO:0030674">
    <property type="term" value="F:protein-macromolecule adaptor activity"/>
    <property type="evidence" value="ECO:0007669"/>
    <property type="project" value="TreeGrafter"/>
</dbReference>
<sequence length="450" mass="49614">MSGQLPAPFVASSIPSQIGGYWDSIRGMPRRAWDWSRRNKRWIIGGVAVTAAAVYWLRPYYQQFRELQSIVSEANRIMEEEGSGQQQGGEGKQQLKASKRQKEHHARVMAMANNLVLAGDSMERLSSWLKHAYDADIDKNIPNKLKALKAGPEMAREKQRLFSQLQMLCFSRLITALIVFHMILLTQRVTLSAGTARHYKTGEWRNKKEDDSSEERLPEQASSSDLNAELAAYLSEISDHLTSPLVLCMVDNASREACGQRLPSPTSREASSGIHSTIRNLTTAALRALFETGSEMPKSAVLLPAPVEENAEEGARELLVAETMDLVDSPHYTALLNESIGRASQQLSTYLCEALRLDDGSAMVALAKAIPHISKAVDGSVLGQSASNAYLIQFNELDCVVEFSDMIYYRTHAEGTSDDEQEATDLEAIMQALAKAVEEEPSAKAPGKAV</sequence>
<feature type="compositionally biased region" description="Basic and acidic residues" evidence="1">
    <location>
        <begin position="202"/>
        <end position="218"/>
    </location>
</feature>
<dbReference type="Proteomes" id="UP000591131">
    <property type="component" value="Unassembled WGS sequence"/>
</dbReference>
<organism evidence="2 3">
    <name type="scientific">Perkinsus chesapeaki</name>
    <name type="common">Clam parasite</name>
    <name type="synonym">Perkinsus andrewsi</name>
    <dbReference type="NCBI Taxonomy" id="330153"/>
    <lineage>
        <taxon>Eukaryota</taxon>
        <taxon>Sar</taxon>
        <taxon>Alveolata</taxon>
        <taxon>Perkinsozoa</taxon>
        <taxon>Perkinsea</taxon>
        <taxon>Perkinsida</taxon>
        <taxon>Perkinsidae</taxon>
        <taxon>Perkinsus</taxon>
    </lineage>
</organism>
<feature type="region of interest" description="Disordered" evidence="1">
    <location>
        <begin position="79"/>
        <end position="103"/>
    </location>
</feature>
<accession>A0A7J6LLM3</accession>
<comment type="caution">
    <text evidence="2">The sequence shown here is derived from an EMBL/GenBank/DDBJ whole genome shotgun (WGS) entry which is preliminary data.</text>
</comment>
<reference evidence="2 3" key="1">
    <citation type="submission" date="2020-04" db="EMBL/GenBank/DDBJ databases">
        <title>Perkinsus chesapeaki whole genome sequence.</title>
        <authorList>
            <person name="Bogema D.R."/>
        </authorList>
    </citation>
    <scope>NUCLEOTIDE SEQUENCE [LARGE SCALE GENOMIC DNA]</scope>
    <source>
        <strain evidence="2">ATCC PRA-425</strain>
    </source>
</reference>
<dbReference type="EMBL" id="JAAPAO010000424">
    <property type="protein sequence ID" value="KAF4660165.1"/>
    <property type="molecule type" value="Genomic_DNA"/>
</dbReference>
<dbReference type="AlphaFoldDB" id="A0A7J6LLM3"/>